<keyword evidence="5" id="KW-1185">Reference proteome</keyword>
<keyword evidence="3" id="KW-1133">Transmembrane helix</keyword>
<dbReference type="Gene3D" id="2.40.50.100">
    <property type="match status" value="1"/>
</dbReference>
<dbReference type="EMBL" id="JAPJZI010000001">
    <property type="protein sequence ID" value="MDA5397435.1"/>
    <property type="molecule type" value="Genomic_DNA"/>
</dbReference>
<comment type="subcellular location">
    <subcellularLocation>
        <location evidence="1">Cell envelope</location>
    </subcellularLocation>
</comment>
<keyword evidence="2" id="KW-0175">Coiled coil</keyword>
<accession>A0A9X3ZGD6</accession>
<name>A0A9X3ZGD6_9HYPH</name>
<dbReference type="PANTHER" id="PTHR32347">
    <property type="entry name" value="EFFLUX SYSTEM COMPONENT YKNX-RELATED"/>
    <property type="match status" value="1"/>
</dbReference>
<dbReference type="GO" id="GO:0030313">
    <property type="term" value="C:cell envelope"/>
    <property type="evidence" value="ECO:0007669"/>
    <property type="project" value="UniProtKB-SubCell"/>
</dbReference>
<dbReference type="RefSeq" id="WP_267988897.1">
    <property type="nucleotide sequence ID" value="NZ_JAPJZI010000001.1"/>
</dbReference>
<reference evidence="4" key="1">
    <citation type="submission" date="2022-11" db="EMBL/GenBank/DDBJ databases">
        <title>Draft genome sequence of Hoeflea poritis E7-10 and Hoeflea prorocentri PM5-8, separated from scleractinian coral Porites lutea and marine dinoflagellate.</title>
        <authorList>
            <person name="Zhang G."/>
            <person name="Wei Q."/>
            <person name="Cai L."/>
        </authorList>
    </citation>
    <scope>NUCLEOTIDE SEQUENCE</scope>
    <source>
        <strain evidence="4">PM5-8</strain>
    </source>
</reference>
<sequence>MNIRHERPMADLSFQVRAPLGLELATGETVTVENWSLRGFEFPGTSDILPTDATLSIPFQGVDIRFPIKLGTEPGTRFLTFEELTGRQRETLAVFYRSILSGRMASTEDVITSLDTPVDLVPMEETEAEKTVAVSRTLPRAFRIAWNLCVYAVLATLVFGLMGGQVASLLDRIDVDRGRVVAPVMPHVAPTDAFVREIRVAPGDHVHAGDVLMVLGSANLDDEIANARQLSDTVARKLQKAKTALAALRVAMGLEGEPALPITARHALAARYQAEFFADGDTENMHKLWLSLRDINVELAPAFAPDTVIAERLHALIGELETELNNLREIEALRKKRLEEARVVALFDGIVLQIAAHKDQFVTENAAVLQIEHNEPRTMLGWVSSEVADRVHLGQRVGISFANGDEVLSAEGRVSNVVAGPDPGQPNAFGMLVTIAPTGMDADTLRETFPADAPVNLTIHRDRLTRIDDWVLEQAHAALDMFQ</sequence>
<organism evidence="4 5">
    <name type="scientific">Hoeflea prorocentri</name>
    <dbReference type="NCBI Taxonomy" id="1922333"/>
    <lineage>
        <taxon>Bacteria</taxon>
        <taxon>Pseudomonadati</taxon>
        <taxon>Pseudomonadota</taxon>
        <taxon>Alphaproteobacteria</taxon>
        <taxon>Hyphomicrobiales</taxon>
        <taxon>Rhizobiaceae</taxon>
        <taxon>Hoeflea</taxon>
    </lineage>
</organism>
<dbReference type="InterPro" id="IPR050465">
    <property type="entry name" value="UPF0194_transport"/>
</dbReference>
<proteinExistence type="predicted"/>
<evidence type="ECO:0000256" key="1">
    <source>
        <dbReference type="ARBA" id="ARBA00004196"/>
    </source>
</evidence>
<keyword evidence="3" id="KW-0472">Membrane</keyword>
<evidence type="ECO:0000256" key="3">
    <source>
        <dbReference type="SAM" id="Phobius"/>
    </source>
</evidence>
<comment type="caution">
    <text evidence="4">The sequence shown here is derived from an EMBL/GenBank/DDBJ whole genome shotgun (WGS) entry which is preliminary data.</text>
</comment>
<dbReference type="Proteomes" id="UP001151234">
    <property type="component" value="Unassembled WGS sequence"/>
</dbReference>
<dbReference type="PANTHER" id="PTHR32347:SF23">
    <property type="entry name" value="BLL5650 PROTEIN"/>
    <property type="match status" value="1"/>
</dbReference>
<gene>
    <name evidence="4" type="ORF">OQ273_02515</name>
</gene>
<dbReference type="AlphaFoldDB" id="A0A9X3ZGD6"/>
<evidence type="ECO:0000256" key="2">
    <source>
        <dbReference type="ARBA" id="ARBA00023054"/>
    </source>
</evidence>
<protein>
    <submittedName>
        <fullName evidence="4">HlyD family efflux transporter periplasmic adaptor subunit</fullName>
    </submittedName>
</protein>
<evidence type="ECO:0000313" key="4">
    <source>
        <dbReference type="EMBL" id="MDA5397435.1"/>
    </source>
</evidence>
<keyword evidence="3" id="KW-0812">Transmembrane</keyword>
<feature type="transmembrane region" description="Helical" evidence="3">
    <location>
        <begin position="144"/>
        <end position="163"/>
    </location>
</feature>
<evidence type="ECO:0000313" key="5">
    <source>
        <dbReference type="Proteomes" id="UP001151234"/>
    </source>
</evidence>